<evidence type="ECO:0000256" key="7">
    <source>
        <dbReference type="ARBA" id="ARBA00023049"/>
    </source>
</evidence>
<evidence type="ECO:0000256" key="10">
    <source>
        <dbReference type="SAM" id="SignalP"/>
    </source>
</evidence>
<keyword evidence="3" id="KW-0645">Protease</keyword>
<feature type="region of interest" description="Disordered" evidence="9">
    <location>
        <begin position="233"/>
        <end position="252"/>
    </location>
</feature>
<evidence type="ECO:0000313" key="13">
    <source>
        <dbReference type="EMBL" id="KZE28382.1"/>
    </source>
</evidence>
<feature type="domain" description="Peptidase M16 C-terminal" evidence="12">
    <location>
        <begin position="189"/>
        <end position="370"/>
    </location>
</feature>
<reference evidence="14" key="1">
    <citation type="submission" date="2016-01" db="EMBL/GenBank/DDBJ databases">
        <title>Draft genome of Chromobacterium sp. F49.</title>
        <authorList>
            <person name="Hong K.W."/>
        </authorList>
    </citation>
    <scope>NUCLEOTIDE SEQUENCE [LARGE SCALE GENOMIC DNA]</scope>
    <source>
        <strain evidence="14">CN10</strain>
    </source>
</reference>
<evidence type="ECO:0000256" key="9">
    <source>
        <dbReference type="SAM" id="MobiDB-lite"/>
    </source>
</evidence>
<proteinExistence type="inferred from homology"/>
<evidence type="ECO:0000259" key="11">
    <source>
        <dbReference type="Pfam" id="PF00675"/>
    </source>
</evidence>
<comment type="cofactor">
    <cofactor evidence="1">
        <name>Zn(2+)</name>
        <dbReference type="ChEBI" id="CHEBI:29105"/>
    </cofactor>
</comment>
<keyword evidence="7" id="KW-0482">Metalloprotease</keyword>
<dbReference type="STRING" id="1452487.AVW16_13790"/>
<dbReference type="Pfam" id="PF05193">
    <property type="entry name" value="Peptidase_M16_C"/>
    <property type="match status" value="1"/>
</dbReference>
<dbReference type="InterPro" id="IPR001431">
    <property type="entry name" value="Pept_M16_Zn_BS"/>
</dbReference>
<dbReference type="AlphaFoldDB" id="A0A165EVE5"/>
<evidence type="ECO:0000313" key="14">
    <source>
        <dbReference type="Proteomes" id="UP000076625"/>
    </source>
</evidence>
<dbReference type="PROSITE" id="PS00143">
    <property type="entry name" value="INSULINASE"/>
    <property type="match status" value="1"/>
</dbReference>
<comment type="similarity">
    <text evidence="2 8">Belongs to the peptidase M16 family.</text>
</comment>
<dbReference type="OrthoDB" id="9811314at2"/>
<evidence type="ECO:0000256" key="8">
    <source>
        <dbReference type="RuleBase" id="RU004447"/>
    </source>
</evidence>
<evidence type="ECO:0000256" key="3">
    <source>
        <dbReference type="ARBA" id="ARBA00022670"/>
    </source>
</evidence>
<evidence type="ECO:0000256" key="2">
    <source>
        <dbReference type="ARBA" id="ARBA00007261"/>
    </source>
</evidence>
<feature type="chain" id="PRO_5007857448" evidence="10">
    <location>
        <begin position="22"/>
        <end position="453"/>
    </location>
</feature>
<dbReference type="Proteomes" id="UP000076625">
    <property type="component" value="Unassembled WGS sequence"/>
</dbReference>
<dbReference type="SUPFAM" id="SSF63411">
    <property type="entry name" value="LuxS/MPP-like metallohydrolase"/>
    <property type="match status" value="2"/>
</dbReference>
<dbReference type="PANTHER" id="PTHR43690">
    <property type="entry name" value="NARDILYSIN"/>
    <property type="match status" value="1"/>
</dbReference>
<evidence type="ECO:0000256" key="4">
    <source>
        <dbReference type="ARBA" id="ARBA00022723"/>
    </source>
</evidence>
<organism evidence="13 14">
    <name type="scientific">Crenobacter luteus</name>
    <dbReference type="NCBI Taxonomy" id="1452487"/>
    <lineage>
        <taxon>Bacteria</taxon>
        <taxon>Pseudomonadati</taxon>
        <taxon>Pseudomonadota</taxon>
        <taxon>Betaproteobacteria</taxon>
        <taxon>Neisseriales</taxon>
        <taxon>Neisseriaceae</taxon>
        <taxon>Crenobacter</taxon>
    </lineage>
</organism>
<evidence type="ECO:0000259" key="12">
    <source>
        <dbReference type="Pfam" id="PF05193"/>
    </source>
</evidence>
<sequence length="453" mass="49834">MKNWHKLVAAGVFAASGATAAAETVEATLPNGLKVVVRRDARAPVAVSQLWYRVGSVDEVNGRTGLSHLLEHMMFKGTRKVPAGEFSRRIAAAGGQDNAFTSRDATVYFQQLAADKLPLAIELEADRMVNLVVDDEAFRREIEVVREERRWRTDDQPTGRLHEALYASALVANPARHPVIGWMDDIRNMKADDLRAWYRDWYAPNNATLVVVGDVDPQAVIALARRQFGALKPRPLPERREQREPEQQGMRRVTVKAPSELSYLTLAWPVPRLESLTDVDPYALSVLSELLDGHDAARLPRRLVREKKIALSASSGYDPLGRGAALFTLTAVPAAGVGLDALEAALKAEVARIAKDGVGAAELARVRRQLEASRVFERDSMFGQAMQIGALESLGFSWRAEDEMNRRLQAVDAAAVQRAARLLVDDKLTVVTLLAQGMKGRPAASAKLEEVSR</sequence>
<comment type="caution">
    <text evidence="13">The sequence shown here is derived from an EMBL/GenBank/DDBJ whole genome shotgun (WGS) entry which is preliminary data.</text>
</comment>
<feature type="domain" description="Peptidase M16 N-terminal" evidence="11">
    <location>
        <begin position="34"/>
        <end position="178"/>
    </location>
</feature>
<dbReference type="GO" id="GO:0006508">
    <property type="term" value="P:proteolysis"/>
    <property type="evidence" value="ECO:0007669"/>
    <property type="project" value="UniProtKB-KW"/>
</dbReference>
<accession>A0A165EVE5</accession>
<keyword evidence="14" id="KW-1185">Reference proteome</keyword>
<name>A0A165EVE5_9NEIS</name>
<dbReference type="RefSeq" id="WP_066613914.1">
    <property type="nucleotide sequence ID" value="NZ_LQQU01000037.1"/>
</dbReference>
<evidence type="ECO:0000256" key="1">
    <source>
        <dbReference type="ARBA" id="ARBA00001947"/>
    </source>
</evidence>
<dbReference type="Pfam" id="PF00675">
    <property type="entry name" value="Peptidase_M16"/>
    <property type="match status" value="1"/>
</dbReference>
<gene>
    <name evidence="13" type="ORF">AVW16_13790</name>
</gene>
<feature type="compositionally biased region" description="Basic and acidic residues" evidence="9">
    <location>
        <begin position="235"/>
        <end position="246"/>
    </location>
</feature>
<dbReference type="GO" id="GO:0004222">
    <property type="term" value="F:metalloendopeptidase activity"/>
    <property type="evidence" value="ECO:0007669"/>
    <property type="project" value="InterPro"/>
</dbReference>
<dbReference type="InterPro" id="IPR007863">
    <property type="entry name" value="Peptidase_M16_C"/>
</dbReference>
<dbReference type="Gene3D" id="3.30.830.10">
    <property type="entry name" value="Metalloenzyme, LuxS/M16 peptidase-like"/>
    <property type="match status" value="2"/>
</dbReference>
<evidence type="ECO:0000256" key="6">
    <source>
        <dbReference type="ARBA" id="ARBA00022833"/>
    </source>
</evidence>
<keyword evidence="6" id="KW-0862">Zinc</keyword>
<dbReference type="GO" id="GO:0046872">
    <property type="term" value="F:metal ion binding"/>
    <property type="evidence" value="ECO:0007669"/>
    <property type="project" value="UniProtKB-KW"/>
</dbReference>
<protein>
    <submittedName>
        <fullName evidence="13">Peptidase M16</fullName>
    </submittedName>
</protein>
<feature type="signal peptide" evidence="10">
    <location>
        <begin position="1"/>
        <end position="21"/>
    </location>
</feature>
<dbReference type="PANTHER" id="PTHR43690:SF17">
    <property type="entry name" value="PROTEIN YHJJ"/>
    <property type="match status" value="1"/>
</dbReference>
<dbReference type="InterPro" id="IPR050626">
    <property type="entry name" value="Peptidase_M16"/>
</dbReference>
<dbReference type="InterPro" id="IPR011249">
    <property type="entry name" value="Metalloenz_LuxS/M16"/>
</dbReference>
<keyword evidence="4" id="KW-0479">Metal-binding</keyword>
<dbReference type="InterPro" id="IPR011765">
    <property type="entry name" value="Pept_M16_N"/>
</dbReference>
<dbReference type="EMBL" id="LQQU01000037">
    <property type="protein sequence ID" value="KZE28382.1"/>
    <property type="molecule type" value="Genomic_DNA"/>
</dbReference>
<evidence type="ECO:0000256" key="5">
    <source>
        <dbReference type="ARBA" id="ARBA00022801"/>
    </source>
</evidence>
<keyword evidence="5" id="KW-0378">Hydrolase</keyword>
<keyword evidence="10" id="KW-0732">Signal</keyword>